<evidence type="ECO:0000313" key="6">
    <source>
        <dbReference type="Proteomes" id="UP000654075"/>
    </source>
</evidence>
<dbReference type="OMA" id="ECHGSIH"/>
<keyword evidence="6" id="KW-1185">Reference proteome</keyword>
<evidence type="ECO:0000259" key="4">
    <source>
        <dbReference type="PROSITE" id="PS50305"/>
    </source>
</evidence>
<evidence type="ECO:0000256" key="3">
    <source>
        <dbReference type="PROSITE-ProRule" id="PRU00236"/>
    </source>
</evidence>
<feature type="domain" description="Deacetylase sirtuin-type" evidence="4">
    <location>
        <begin position="11"/>
        <end position="325"/>
    </location>
</feature>
<dbReference type="PANTHER" id="PTHR11085">
    <property type="entry name" value="NAD-DEPENDENT PROTEIN DEACYLASE SIRTUIN-5, MITOCHONDRIAL-RELATED"/>
    <property type="match status" value="1"/>
</dbReference>
<organism evidence="5 6">
    <name type="scientific">Polarella glacialis</name>
    <name type="common">Dinoflagellate</name>
    <dbReference type="NCBI Taxonomy" id="89957"/>
    <lineage>
        <taxon>Eukaryota</taxon>
        <taxon>Sar</taxon>
        <taxon>Alveolata</taxon>
        <taxon>Dinophyceae</taxon>
        <taxon>Suessiales</taxon>
        <taxon>Suessiaceae</taxon>
        <taxon>Polarella</taxon>
    </lineage>
</organism>
<accession>A0A813GQC5</accession>
<dbReference type="Proteomes" id="UP000654075">
    <property type="component" value="Unassembled WGS sequence"/>
</dbReference>
<dbReference type="OrthoDB" id="424302at2759"/>
<dbReference type="AlphaFoldDB" id="A0A813GQC5"/>
<dbReference type="InterPro" id="IPR029035">
    <property type="entry name" value="DHS-like_NAD/FAD-binding_dom"/>
</dbReference>
<dbReference type="PANTHER" id="PTHR11085:SF4">
    <property type="entry name" value="NAD-DEPENDENT PROTEIN DEACYLASE"/>
    <property type="match status" value="1"/>
</dbReference>
<dbReference type="Gene3D" id="3.40.50.1220">
    <property type="entry name" value="TPP-binding domain"/>
    <property type="match status" value="1"/>
</dbReference>
<comment type="caution">
    <text evidence="3">Lacks conserved residue(s) required for the propagation of feature annotation.</text>
</comment>
<gene>
    <name evidence="5" type="ORF">PGLA1383_LOCUS45750</name>
</gene>
<sequence length="373" mass="40745">MVDDSADESIAADSVTAVQTAARWLLEAEALLVGSGAGMGVDAGLGTFRGTHAGVWPPLERHGLDYADVCQPRWFEEDPAFAWAFWGHCDRLYTQTQTHGGYDLVKQWADQVKHKAGAFCLTTNIDGHWRKAGWPERALLEKHGSCRLLQCSKPCSDEAWPPADGDVPPLAEECDDRAEEARLPLCPRCGAIARPNVLMFGDSQFAVGQHQLQLARYKDWLQGMRSKSKFQRRSLKGAARRDAPERSRGPLSGLVCVEIGAGVAVATVRREFERLCGFEGARLIRVNPEHTSLPKALARSGKAVCVPLGAHEALRAIDAVLCKLRDGDKLPLRVRASTASTMAGAEEADFGRLSSAEDDFFEPDVATSKQHCK</sequence>
<dbReference type="GO" id="GO:0017136">
    <property type="term" value="F:histone deacetylase activity, NAD-dependent"/>
    <property type="evidence" value="ECO:0007669"/>
    <property type="project" value="TreeGrafter"/>
</dbReference>
<evidence type="ECO:0000313" key="5">
    <source>
        <dbReference type="EMBL" id="CAE8629210.1"/>
    </source>
</evidence>
<evidence type="ECO:0000256" key="2">
    <source>
        <dbReference type="ARBA" id="ARBA00023027"/>
    </source>
</evidence>
<evidence type="ECO:0000256" key="1">
    <source>
        <dbReference type="ARBA" id="ARBA00022679"/>
    </source>
</evidence>
<dbReference type="GO" id="GO:0070403">
    <property type="term" value="F:NAD+ binding"/>
    <property type="evidence" value="ECO:0007669"/>
    <property type="project" value="InterPro"/>
</dbReference>
<dbReference type="Gene3D" id="3.30.1600.10">
    <property type="entry name" value="SIR2/SIRT2 'Small Domain"/>
    <property type="match status" value="1"/>
</dbReference>
<comment type="caution">
    <text evidence="5">The sequence shown here is derived from an EMBL/GenBank/DDBJ whole genome shotgun (WGS) entry which is preliminary data.</text>
</comment>
<dbReference type="SUPFAM" id="SSF52467">
    <property type="entry name" value="DHS-like NAD/FAD-binding domain"/>
    <property type="match status" value="1"/>
</dbReference>
<dbReference type="InterPro" id="IPR050134">
    <property type="entry name" value="NAD-dep_sirtuin_deacylases"/>
</dbReference>
<protein>
    <recommendedName>
        <fullName evidence="4">Deacetylase sirtuin-type domain-containing protein</fullName>
    </recommendedName>
</protein>
<name>A0A813GQC5_POLGL</name>
<dbReference type="PROSITE" id="PS50305">
    <property type="entry name" value="SIRTUIN"/>
    <property type="match status" value="1"/>
</dbReference>
<reference evidence="5" key="1">
    <citation type="submission" date="2021-02" db="EMBL/GenBank/DDBJ databases">
        <authorList>
            <person name="Dougan E. K."/>
            <person name="Rhodes N."/>
            <person name="Thang M."/>
            <person name="Chan C."/>
        </authorList>
    </citation>
    <scope>NUCLEOTIDE SEQUENCE</scope>
</reference>
<keyword evidence="1" id="KW-0808">Transferase</keyword>
<dbReference type="EMBL" id="CAJNNV010029613">
    <property type="protein sequence ID" value="CAE8629210.1"/>
    <property type="molecule type" value="Genomic_DNA"/>
</dbReference>
<dbReference type="InterPro" id="IPR026591">
    <property type="entry name" value="Sirtuin_cat_small_dom_sf"/>
</dbReference>
<proteinExistence type="predicted"/>
<keyword evidence="2" id="KW-0520">NAD</keyword>
<dbReference type="Pfam" id="PF02146">
    <property type="entry name" value="SIR2"/>
    <property type="match status" value="1"/>
</dbReference>
<dbReference type="InterPro" id="IPR003000">
    <property type="entry name" value="Sirtuin"/>
</dbReference>
<dbReference type="InterPro" id="IPR026590">
    <property type="entry name" value="Ssirtuin_cat_dom"/>
</dbReference>